<dbReference type="Proteomes" id="UP000078287">
    <property type="component" value="Unassembled WGS sequence"/>
</dbReference>
<proteinExistence type="predicted"/>
<sequence>MGGHDEKDKWIVRSQAGIGQTLEEVLALRISRRGMLKTLAIGGSLALIGSNLTAVEEALAANPGLKFKAIKPTDPNFDDVVVPEGYYARTLIRWGEPLSADAPDFDVWLQTPEAQVKQFGYNCDFVGFLPLPYGSNNSNRGLLVVNHEYTNEELMFPKYDDKNPTRNQVDVGIAAHGMSVVEVVRAPDGTWSYVRNSRFNRRVSGFSATRLSGPAAGHPWMRTSADPGADAILGTLNNCAGGKTPWGTVVSGEENFHQYFANLNGLDRNDPRYAVHRRYGMPAAESERKWERFHSRFDIAKEPNEAFRFGWCVEIDPYDPSKPAVKRTALGRFRHEAATFAIGRDGRVAAYSGDDAQFEYVYKFVTNGKFDPRNREANMNLLDDGVLYVAKFNADGTGEWLPLVFGQGPLTPENGFRSQGDVLINTRLAADLVGATKMDRPEDVEVNPANKKVYIALTNNTRRGASGQPGVDAANPRANNAWGHIIELTERNDDHSATTFRWEIFILAGLPTQEDTYFAGFDKSKVSPMGAPDNVAFDNQGNLWIATDGAPRAIKFNDGLFAVPVSGAQRGNLQQFFSSVAGSEVCGPEFTPDNRTLFLAIQHPGEGGTFENPISTWPDRQGLPRPSVITVQRFDSGVIGT</sequence>
<dbReference type="Pfam" id="PF05787">
    <property type="entry name" value="PhoX"/>
    <property type="match status" value="1"/>
</dbReference>
<name>A0A178ME72_9CHLR</name>
<organism evidence="1 2">
    <name type="scientific">Chloroflexus islandicus</name>
    <dbReference type="NCBI Taxonomy" id="1707952"/>
    <lineage>
        <taxon>Bacteria</taxon>
        <taxon>Bacillati</taxon>
        <taxon>Chloroflexota</taxon>
        <taxon>Chloroflexia</taxon>
        <taxon>Chloroflexales</taxon>
        <taxon>Chloroflexineae</taxon>
        <taxon>Chloroflexaceae</taxon>
        <taxon>Chloroflexus</taxon>
    </lineage>
</organism>
<dbReference type="PANTHER" id="PTHR35399:SF2">
    <property type="entry name" value="DUF839 DOMAIN-CONTAINING PROTEIN"/>
    <property type="match status" value="1"/>
</dbReference>
<dbReference type="STRING" id="1707952.A6A03_12635"/>
<gene>
    <name evidence="1" type="ORF">A6A03_12635</name>
</gene>
<evidence type="ECO:0000313" key="1">
    <source>
        <dbReference type="EMBL" id="OAN46328.1"/>
    </source>
</evidence>
<evidence type="ECO:0000313" key="2">
    <source>
        <dbReference type="Proteomes" id="UP000078287"/>
    </source>
</evidence>
<keyword evidence="2" id="KW-1185">Reference proteome</keyword>
<comment type="caution">
    <text evidence="1">The sequence shown here is derived from an EMBL/GenBank/DDBJ whole genome shotgun (WGS) entry which is preliminary data.</text>
</comment>
<dbReference type="PROSITE" id="PS51318">
    <property type="entry name" value="TAT"/>
    <property type="match status" value="1"/>
</dbReference>
<dbReference type="OrthoDB" id="9801383at2"/>
<evidence type="ECO:0008006" key="3">
    <source>
        <dbReference type="Google" id="ProtNLM"/>
    </source>
</evidence>
<dbReference type="InterPro" id="IPR008557">
    <property type="entry name" value="PhoX"/>
</dbReference>
<reference evidence="1 2" key="1">
    <citation type="submission" date="2016-04" db="EMBL/GenBank/DDBJ databases">
        <title>Chloroflexus islandicus sp. nov., a thermophilic filamentous anoxygenic phototrophic bacterium from geyser Strokkur (Iceland).</title>
        <authorList>
            <person name="Gaisin V.A."/>
            <person name="Kalashnikov A.M."/>
            <person name="Sukhacheva M.V."/>
            <person name="Grouzdev D.S."/>
            <person name="Ivanov T.M."/>
            <person name="Kuznetsov B."/>
            <person name="Gorlenko V.M."/>
        </authorList>
    </citation>
    <scope>NUCLEOTIDE SEQUENCE [LARGE SCALE GENOMIC DNA]</scope>
    <source>
        <strain evidence="2">isl-2</strain>
    </source>
</reference>
<dbReference type="PANTHER" id="PTHR35399">
    <property type="entry name" value="SLR8030 PROTEIN"/>
    <property type="match status" value="1"/>
</dbReference>
<protein>
    <recommendedName>
        <fullName evidence="3">dTDP-glucose 4,6-dehydratase</fullName>
    </recommendedName>
</protein>
<dbReference type="EMBL" id="LWQS01000045">
    <property type="protein sequence ID" value="OAN46328.1"/>
    <property type="molecule type" value="Genomic_DNA"/>
</dbReference>
<dbReference type="RefSeq" id="WP_066785904.1">
    <property type="nucleotide sequence ID" value="NZ_LWQS01000045.1"/>
</dbReference>
<dbReference type="SUPFAM" id="SSF63829">
    <property type="entry name" value="Calcium-dependent phosphotriesterase"/>
    <property type="match status" value="1"/>
</dbReference>
<dbReference type="InterPro" id="IPR006311">
    <property type="entry name" value="TAT_signal"/>
</dbReference>
<accession>A0A178ME72</accession>
<dbReference type="AlphaFoldDB" id="A0A178ME72"/>